<dbReference type="OrthoDB" id="7374740at2"/>
<dbReference type="Pfam" id="PF00296">
    <property type="entry name" value="Bac_luciferase"/>
    <property type="match status" value="1"/>
</dbReference>
<keyword evidence="2" id="KW-0288">FMN</keyword>
<dbReference type="PANTHER" id="PTHR42847">
    <property type="entry name" value="ALKANESULFONATE MONOOXYGENASE"/>
    <property type="match status" value="1"/>
</dbReference>
<comment type="caution">
    <text evidence="6">The sequence shown here is derived from an EMBL/GenBank/DDBJ whole genome shotgun (WGS) entry which is preliminary data.</text>
</comment>
<dbReference type="PANTHER" id="PTHR42847:SF4">
    <property type="entry name" value="ALKANESULFONATE MONOOXYGENASE-RELATED"/>
    <property type="match status" value="1"/>
</dbReference>
<evidence type="ECO:0000256" key="3">
    <source>
        <dbReference type="ARBA" id="ARBA00023002"/>
    </source>
</evidence>
<reference evidence="6 7" key="1">
    <citation type="submission" date="2019-06" db="EMBL/GenBank/DDBJ databases">
        <title>Draft genome sequence of Miniimonas arenae KCTC 19750T isolated from sea sand.</title>
        <authorList>
            <person name="Park S.-J."/>
        </authorList>
    </citation>
    <scope>NUCLEOTIDE SEQUENCE [LARGE SCALE GENOMIC DNA]</scope>
    <source>
        <strain evidence="6 7">KCTC 19750</strain>
    </source>
</reference>
<name>A0A5C5BFP6_9MICO</name>
<accession>A0A5C5BFP6</accession>
<dbReference type="GO" id="GO:0008726">
    <property type="term" value="F:alkanesulfonate monooxygenase activity"/>
    <property type="evidence" value="ECO:0007669"/>
    <property type="project" value="TreeGrafter"/>
</dbReference>
<gene>
    <name evidence="6" type="ORF">FH969_01710</name>
</gene>
<dbReference type="SUPFAM" id="SSF51679">
    <property type="entry name" value="Bacterial luciferase-like"/>
    <property type="match status" value="1"/>
</dbReference>
<organism evidence="6 7">
    <name type="scientific">Miniimonas arenae</name>
    <dbReference type="NCBI Taxonomy" id="676201"/>
    <lineage>
        <taxon>Bacteria</taxon>
        <taxon>Bacillati</taxon>
        <taxon>Actinomycetota</taxon>
        <taxon>Actinomycetes</taxon>
        <taxon>Micrococcales</taxon>
        <taxon>Beutenbergiaceae</taxon>
        <taxon>Miniimonas</taxon>
    </lineage>
</organism>
<keyword evidence="4" id="KW-0503">Monooxygenase</keyword>
<evidence type="ECO:0000256" key="2">
    <source>
        <dbReference type="ARBA" id="ARBA00022643"/>
    </source>
</evidence>
<keyword evidence="7" id="KW-1185">Reference proteome</keyword>
<evidence type="ECO:0000256" key="4">
    <source>
        <dbReference type="ARBA" id="ARBA00023033"/>
    </source>
</evidence>
<dbReference type="AlphaFoldDB" id="A0A5C5BFP6"/>
<evidence type="ECO:0000313" key="6">
    <source>
        <dbReference type="EMBL" id="TNU76837.1"/>
    </source>
</evidence>
<dbReference type="EMBL" id="VENP01000003">
    <property type="protein sequence ID" value="TNU76837.1"/>
    <property type="molecule type" value="Genomic_DNA"/>
</dbReference>
<evidence type="ECO:0000259" key="5">
    <source>
        <dbReference type="Pfam" id="PF00296"/>
    </source>
</evidence>
<dbReference type="RefSeq" id="WP_139985672.1">
    <property type="nucleotide sequence ID" value="NZ_VENP01000003.1"/>
</dbReference>
<evidence type="ECO:0000313" key="7">
    <source>
        <dbReference type="Proteomes" id="UP000313849"/>
    </source>
</evidence>
<dbReference type="GO" id="GO:0046306">
    <property type="term" value="P:alkanesulfonate catabolic process"/>
    <property type="evidence" value="ECO:0007669"/>
    <property type="project" value="TreeGrafter"/>
</dbReference>
<protein>
    <submittedName>
        <fullName evidence="6">LLM class flavin-dependent oxidoreductase</fullName>
    </submittedName>
</protein>
<dbReference type="Proteomes" id="UP000313849">
    <property type="component" value="Unassembled WGS sequence"/>
</dbReference>
<dbReference type="InterPro" id="IPR036661">
    <property type="entry name" value="Luciferase-like_sf"/>
</dbReference>
<feature type="domain" description="Luciferase-like" evidence="5">
    <location>
        <begin position="12"/>
        <end position="211"/>
    </location>
</feature>
<dbReference type="InterPro" id="IPR050172">
    <property type="entry name" value="SsuD_RutA_monooxygenase"/>
</dbReference>
<proteinExistence type="predicted"/>
<dbReference type="InterPro" id="IPR011251">
    <property type="entry name" value="Luciferase-like_dom"/>
</dbReference>
<evidence type="ECO:0000256" key="1">
    <source>
        <dbReference type="ARBA" id="ARBA00022630"/>
    </source>
</evidence>
<sequence>MRLSTCILPVHQPGEARRRWREAEDLGFHAGYTYDHLNWREPFRDGTWYEALLTLSLAASVTSELRLGTLVTTPNFRTPVTLAKELVTLDAICAGRLTLGLGAGTDGYDAAILGTPALTPRQRHDRFEEFTRHLDVLLTTPSVTLDGAHYRAVEARTIPACVQAPRVPFAVAATGPRGLRLAAEIGQAWVTTGDPATFEGGTPDISRAAVRAQVGRLEEACDAVGRDPGAIERILLTGFLPEDTTASPAAFGEAAAAYAEVGITEIVVHAPIPGTLFALEEDVYAGIAALAPELAAL</sequence>
<keyword evidence="1" id="KW-0285">Flavoprotein</keyword>
<keyword evidence="3" id="KW-0560">Oxidoreductase</keyword>
<dbReference type="Gene3D" id="3.20.20.30">
    <property type="entry name" value="Luciferase-like domain"/>
    <property type="match status" value="1"/>
</dbReference>